<feature type="domain" description="Flavoprotein" evidence="3">
    <location>
        <begin position="7"/>
        <end position="175"/>
    </location>
</feature>
<evidence type="ECO:0000256" key="1">
    <source>
        <dbReference type="ARBA" id="ARBA00022793"/>
    </source>
</evidence>
<keyword evidence="5" id="KW-0436">Ligase</keyword>
<dbReference type="GO" id="GO:0010181">
    <property type="term" value="F:FMN binding"/>
    <property type="evidence" value="ECO:0007669"/>
    <property type="project" value="InterPro"/>
</dbReference>
<dbReference type="Gene3D" id="3.40.50.10300">
    <property type="entry name" value="CoaB-like"/>
    <property type="match status" value="1"/>
</dbReference>
<dbReference type="InterPro" id="IPR035929">
    <property type="entry name" value="CoaB-like_sf"/>
</dbReference>
<evidence type="ECO:0000313" key="5">
    <source>
        <dbReference type="EMBL" id="VAX09504.1"/>
    </source>
</evidence>
<feature type="domain" description="DNA/pantothenate metabolism flavoprotein C-terminal" evidence="4">
    <location>
        <begin position="187"/>
        <end position="394"/>
    </location>
</feature>
<dbReference type="GO" id="GO:0004632">
    <property type="term" value="F:phosphopantothenate--cysteine ligase activity"/>
    <property type="evidence" value="ECO:0007669"/>
    <property type="project" value="UniProtKB-EC"/>
</dbReference>
<dbReference type="HAMAP" id="MF_02225">
    <property type="entry name" value="CoaBC"/>
    <property type="match status" value="1"/>
</dbReference>
<accession>A0A3B1BC64</accession>
<proteinExistence type="inferred from homology"/>
<organism evidence="5">
    <name type="scientific">hydrothermal vent metagenome</name>
    <dbReference type="NCBI Taxonomy" id="652676"/>
    <lineage>
        <taxon>unclassified sequences</taxon>
        <taxon>metagenomes</taxon>
        <taxon>ecological metagenomes</taxon>
    </lineage>
</organism>
<dbReference type="GO" id="GO:0015937">
    <property type="term" value="P:coenzyme A biosynthetic process"/>
    <property type="evidence" value="ECO:0007669"/>
    <property type="project" value="InterPro"/>
</dbReference>
<dbReference type="Gene3D" id="3.40.50.1950">
    <property type="entry name" value="Flavin prenyltransferase-like"/>
    <property type="match status" value="1"/>
</dbReference>
<dbReference type="Pfam" id="PF04127">
    <property type="entry name" value="DFP"/>
    <property type="match status" value="1"/>
</dbReference>
<dbReference type="InterPro" id="IPR003382">
    <property type="entry name" value="Flavoprotein"/>
</dbReference>
<sequence>MTELNGKHILLGITGGIAAYKAADLVRQLRKAGAEVQVVMTKAAEEFITPLTMQTLSGRAVRQDFFAKADEAAIGHINMARWADLVLVAPASADFMARLAHGLANDLLATICLATTAPIALAPAMNQQMWLNSATVANTSLLRERGMLIWGPAVGEQACGETGPGRMLEPAELLESIGGHFGNGPLVGTSVLLTAGPTQEPIDPVRFIGNRSSGKMGYALARAFVAAGARVCLVSGPVTLDIPAGVERVDVRTAQEMEQAVSGRVEACDLFMACAAVADYRPATVALSKIKKGSDLLELRLTRNTDILAAVADRPAPPFTVGFAAETERVNEQAEEKRRAKGLDMIAANLVGASEGGFERDENAVTMLWDGGSKDFPLENKGQLAESLVAIISERYHAKNNST</sequence>
<dbReference type="Pfam" id="PF02441">
    <property type="entry name" value="Flavoprotein"/>
    <property type="match status" value="1"/>
</dbReference>
<dbReference type="PANTHER" id="PTHR14359:SF6">
    <property type="entry name" value="PHOSPHOPANTOTHENOYLCYSTEINE DECARBOXYLASE"/>
    <property type="match status" value="1"/>
</dbReference>
<dbReference type="InterPro" id="IPR036551">
    <property type="entry name" value="Flavin_trans-like"/>
</dbReference>
<gene>
    <name evidence="5" type="ORF">MNBD_GAMMA26-295</name>
</gene>
<dbReference type="NCBIfam" id="TIGR00521">
    <property type="entry name" value="coaBC_dfp"/>
    <property type="match status" value="1"/>
</dbReference>
<name>A0A3B1BC64_9ZZZZ</name>
<dbReference type="GO" id="GO:0004633">
    <property type="term" value="F:phosphopantothenoylcysteine decarboxylase activity"/>
    <property type="evidence" value="ECO:0007669"/>
    <property type="project" value="UniProtKB-EC"/>
</dbReference>
<reference evidence="5" key="1">
    <citation type="submission" date="2018-06" db="EMBL/GenBank/DDBJ databases">
        <authorList>
            <person name="Zhirakovskaya E."/>
        </authorList>
    </citation>
    <scope>NUCLEOTIDE SEQUENCE</scope>
</reference>
<dbReference type="EC" id="6.3.2.5" evidence="5"/>
<dbReference type="GO" id="GO:0015941">
    <property type="term" value="P:pantothenate catabolic process"/>
    <property type="evidence" value="ECO:0007669"/>
    <property type="project" value="InterPro"/>
</dbReference>
<protein>
    <submittedName>
        <fullName evidence="5">Phosphopantothenoylcysteine decarboxylase / Phosphopantothenoylcysteine synthetase</fullName>
        <ecNumber evidence="5">4.1.1.36</ecNumber>
        <ecNumber evidence="5">6.3.2.5</ecNumber>
    </submittedName>
</protein>
<evidence type="ECO:0000259" key="3">
    <source>
        <dbReference type="Pfam" id="PF02441"/>
    </source>
</evidence>
<dbReference type="PANTHER" id="PTHR14359">
    <property type="entry name" value="HOMO-OLIGOMERIC FLAVIN CONTAINING CYS DECARBOXYLASE FAMILY"/>
    <property type="match status" value="1"/>
</dbReference>
<dbReference type="AlphaFoldDB" id="A0A3B1BC64"/>
<dbReference type="EMBL" id="UOFX01000053">
    <property type="protein sequence ID" value="VAX09504.1"/>
    <property type="molecule type" value="Genomic_DNA"/>
</dbReference>
<keyword evidence="2 5" id="KW-0456">Lyase</keyword>
<dbReference type="InterPro" id="IPR007085">
    <property type="entry name" value="DNA/pantothenate-metab_flavo_C"/>
</dbReference>
<dbReference type="EC" id="4.1.1.36" evidence="5"/>
<dbReference type="GO" id="GO:0071513">
    <property type="term" value="C:phosphopantothenoylcysteine decarboxylase complex"/>
    <property type="evidence" value="ECO:0007669"/>
    <property type="project" value="TreeGrafter"/>
</dbReference>
<keyword evidence="1" id="KW-0210">Decarboxylase</keyword>
<dbReference type="InterPro" id="IPR005252">
    <property type="entry name" value="CoaBC"/>
</dbReference>
<evidence type="ECO:0000256" key="2">
    <source>
        <dbReference type="ARBA" id="ARBA00023239"/>
    </source>
</evidence>
<dbReference type="SUPFAM" id="SSF102645">
    <property type="entry name" value="CoaB-like"/>
    <property type="match status" value="1"/>
</dbReference>
<evidence type="ECO:0000259" key="4">
    <source>
        <dbReference type="Pfam" id="PF04127"/>
    </source>
</evidence>
<dbReference type="SUPFAM" id="SSF52507">
    <property type="entry name" value="Homo-oligomeric flavin-containing Cys decarboxylases, HFCD"/>
    <property type="match status" value="1"/>
</dbReference>